<feature type="transmembrane region" description="Helical" evidence="8">
    <location>
        <begin position="686"/>
        <end position="704"/>
    </location>
</feature>
<feature type="transmembrane region" description="Helical" evidence="8">
    <location>
        <begin position="528"/>
        <end position="548"/>
    </location>
</feature>
<organism evidence="9">
    <name type="scientific">Ananas comosus var. bracteatus</name>
    <name type="common">red pineapple</name>
    <dbReference type="NCBI Taxonomy" id="296719"/>
    <lineage>
        <taxon>Eukaryota</taxon>
        <taxon>Viridiplantae</taxon>
        <taxon>Streptophyta</taxon>
        <taxon>Embryophyta</taxon>
        <taxon>Tracheophyta</taxon>
        <taxon>Spermatophyta</taxon>
        <taxon>Magnoliopsida</taxon>
        <taxon>Liliopsida</taxon>
        <taxon>Poales</taxon>
        <taxon>Bromeliaceae</taxon>
        <taxon>Bromelioideae</taxon>
        <taxon>Ananas</taxon>
    </lineage>
</organism>
<accession>A0A6V7Q5I6</accession>
<feature type="region of interest" description="Disordered" evidence="7">
    <location>
        <begin position="422"/>
        <end position="453"/>
    </location>
</feature>
<evidence type="ECO:0000256" key="8">
    <source>
        <dbReference type="SAM" id="Phobius"/>
    </source>
</evidence>
<dbReference type="SUPFAM" id="SSF81338">
    <property type="entry name" value="Aquaporin-like"/>
    <property type="match status" value="2"/>
</dbReference>
<dbReference type="Pfam" id="PF00230">
    <property type="entry name" value="MIP"/>
    <property type="match status" value="2"/>
</dbReference>
<evidence type="ECO:0000256" key="7">
    <source>
        <dbReference type="SAM" id="MobiDB-lite"/>
    </source>
</evidence>
<keyword evidence="6 8" id="KW-0472">Membrane</keyword>
<dbReference type="InterPro" id="IPR000425">
    <property type="entry name" value="MIP"/>
</dbReference>
<feature type="transmembrane region" description="Helical" evidence="8">
    <location>
        <begin position="739"/>
        <end position="763"/>
    </location>
</feature>
<evidence type="ECO:0000256" key="1">
    <source>
        <dbReference type="ARBA" id="ARBA00004141"/>
    </source>
</evidence>
<dbReference type="InterPro" id="IPR034294">
    <property type="entry name" value="Aquaporin_transptr"/>
</dbReference>
<evidence type="ECO:0000313" key="9">
    <source>
        <dbReference type="EMBL" id="CAD1838251.1"/>
    </source>
</evidence>
<dbReference type="PRINTS" id="PR00783">
    <property type="entry name" value="MINTRINSICP"/>
</dbReference>
<feature type="transmembrane region" description="Helical" evidence="8">
    <location>
        <begin position="617"/>
        <end position="635"/>
    </location>
</feature>
<feature type="transmembrane region" description="Helical" evidence="8">
    <location>
        <begin position="577"/>
        <end position="597"/>
    </location>
</feature>
<feature type="transmembrane region" description="Helical" evidence="8">
    <location>
        <begin position="647"/>
        <end position="666"/>
    </location>
</feature>
<dbReference type="PANTHER" id="PTHR45724">
    <property type="entry name" value="AQUAPORIN NIP2-1"/>
    <property type="match status" value="1"/>
</dbReference>
<keyword evidence="3 8" id="KW-0812">Transmembrane</keyword>
<name>A0A6V7Q5I6_ANACO</name>
<dbReference type="GO" id="GO:0016020">
    <property type="term" value="C:membrane"/>
    <property type="evidence" value="ECO:0007669"/>
    <property type="project" value="UniProtKB-SubCell"/>
</dbReference>
<dbReference type="Gene3D" id="1.20.1080.10">
    <property type="entry name" value="Glycerol uptake facilitator protein"/>
    <property type="match status" value="2"/>
</dbReference>
<keyword evidence="2" id="KW-0813">Transport</keyword>
<evidence type="ECO:0000256" key="6">
    <source>
        <dbReference type="ARBA" id="ARBA00023136"/>
    </source>
</evidence>
<reference evidence="9" key="1">
    <citation type="submission" date="2020-07" db="EMBL/GenBank/DDBJ databases">
        <authorList>
            <person name="Lin J."/>
        </authorList>
    </citation>
    <scope>NUCLEOTIDE SEQUENCE</scope>
</reference>
<gene>
    <name evidence="9" type="ORF">CB5_LOCUS21462</name>
</gene>
<protein>
    <submittedName>
        <fullName evidence="9">Uncharacterized protein</fullName>
    </submittedName>
</protein>
<dbReference type="CDD" id="cd00333">
    <property type="entry name" value="MIP"/>
    <property type="match status" value="1"/>
</dbReference>
<sequence length="843" mass="92264">MASTFFSHLQSYWPFSIFKTDDLKISARLNLSHQSALDAEYLIKEVQPKAVIVQVAPSALPDIQSEEKCLKDGRANNVPASAFEVLKKSFYEKMNKEQYEKLAGCQVLQEIFGIGFYGHFLSAKRAAEEIDSCFLLLESPYESACSETHPNDAKSEDASTGLYLQTNFFVPHPGKLLQPIAIEGLRIALNNAARSHIDKVENGSSPKLDFNALPHEDKCHALFAEALKSQARKSGSVVAIVDASCLSGIRRHWNTHLPLEVAGFADSCFANYDYKTNDDQHSNDEKLMRNTEKRGLLADNPVVAVGAGATVILERPLLDLVKSLPLETHLTGNRERGGKVFRFEVHSFRRENTCGDPHRRSFSRKNQLAGDADRILRDYAEETDAAGQVRSVAHVRLQCGRLRWASIARGCDRVRGRVDSCSPDNRLLGSRPSELKGHLSGGEGDERHEDPGGFAVTDVQSKENESSVMLYISKMEDRNDSISTKNSSFCSVTIVNIAQKLIAEIFGMFVIIVIGCGSVVVNKMYGAVTFLGICITWGLVVMVMVYSLGHISGAHFNPAVTLTFAALGRFPLKQVPLYILSQLVGATLGSWVLFLLLSPGPEHFYGTTPIASDRQSLFLEIIISFLLMFVISAVSTDARAIRELAGIVVGSAVVMLSVLAGLISGASMNPARSIGPAIVMHNYKSLWIYIFAPVIGMLAGEDTISKMEEGVVPPSASRARGFALRQSSPTYKGCVYFEYFIYTTVTFPGICIAWGLVVMAMIYTVGHISGAHFNPAVTITFTALGTFPVKEAPLYIVAQLVGATFGSGVLYLLLNPKPEQFYGTTPVGSDIQSFVLEIIISFY</sequence>
<dbReference type="AlphaFoldDB" id="A0A6V7Q5I6"/>
<dbReference type="InterPro" id="IPR023271">
    <property type="entry name" value="Aquaporin-like"/>
</dbReference>
<feature type="transmembrane region" description="Helical" evidence="8">
    <location>
        <begin position="501"/>
        <end position="521"/>
    </location>
</feature>
<keyword evidence="5 8" id="KW-1133">Transmembrane helix</keyword>
<keyword evidence="4" id="KW-0677">Repeat</keyword>
<dbReference type="PANTHER" id="PTHR45724:SF23">
    <property type="entry name" value="AQUAPORIN NIP4-1-RELATED"/>
    <property type="match status" value="1"/>
</dbReference>
<feature type="transmembrane region" description="Helical" evidence="8">
    <location>
        <begin position="794"/>
        <end position="814"/>
    </location>
</feature>
<dbReference type="PROSITE" id="PS00221">
    <property type="entry name" value="MIP"/>
    <property type="match status" value="2"/>
</dbReference>
<comment type="subcellular location">
    <subcellularLocation>
        <location evidence="1">Membrane</location>
        <topology evidence="1">Multi-pass membrane protein</topology>
    </subcellularLocation>
</comment>
<evidence type="ECO:0000256" key="4">
    <source>
        <dbReference type="ARBA" id="ARBA00022737"/>
    </source>
</evidence>
<dbReference type="InterPro" id="IPR022357">
    <property type="entry name" value="MIP_CS"/>
</dbReference>
<proteinExistence type="predicted"/>
<evidence type="ECO:0000256" key="2">
    <source>
        <dbReference type="ARBA" id="ARBA00022448"/>
    </source>
</evidence>
<dbReference type="GO" id="GO:0015267">
    <property type="term" value="F:channel activity"/>
    <property type="evidence" value="ECO:0007669"/>
    <property type="project" value="InterPro"/>
</dbReference>
<evidence type="ECO:0000256" key="5">
    <source>
        <dbReference type="ARBA" id="ARBA00022989"/>
    </source>
</evidence>
<evidence type="ECO:0000256" key="3">
    <source>
        <dbReference type="ARBA" id="ARBA00022692"/>
    </source>
</evidence>
<dbReference type="EMBL" id="LR862133">
    <property type="protein sequence ID" value="CAD1838251.1"/>
    <property type="molecule type" value="Genomic_DNA"/>
</dbReference>